<evidence type="ECO:0000313" key="1">
    <source>
        <dbReference type="EMBL" id="RCJ42007.1"/>
    </source>
</evidence>
<comment type="caution">
    <text evidence="1">The sequence shown here is derived from an EMBL/GenBank/DDBJ whole genome shotgun (WGS) entry which is preliminary data.</text>
</comment>
<protein>
    <submittedName>
        <fullName evidence="1">Uncharacterized protein</fullName>
    </submittedName>
</protein>
<sequence>MLVKYCDISHQLRSLLIRQFANYPARIRIVYLEAPWEELLKRNRDRIARIQEKVLYKMKNRLEVPNITEAQAIDRIVH</sequence>
<dbReference type="SUPFAM" id="SSF52540">
    <property type="entry name" value="P-loop containing nucleoside triphosphate hydrolases"/>
    <property type="match status" value="1"/>
</dbReference>
<keyword evidence="2" id="KW-1185">Reference proteome</keyword>
<proteinExistence type="predicted"/>
<dbReference type="Pfam" id="PF13671">
    <property type="entry name" value="AAA_33"/>
    <property type="match status" value="1"/>
</dbReference>
<reference evidence="1" key="1">
    <citation type="submission" date="2016-04" db="EMBL/GenBank/DDBJ databases">
        <authorList>
            <person name="Tabuchi Yagui T.R."/>
        </authorList>
    </citation>
    <scope>NUCLEOTIDE SEQUENCE [LARGE SCALE GENOMIC DNA]</scope>
    <source>
        <strain evidence="1">NIES-26</strain>
    </source>
</reference>
<gene>
    <name evidence="1" type="ORF">A6770_35570</name>
</gene>
<accession>A0A367RZI0</accession>
<dbReference type="EMBL" id="LXQD01000016">
    <property type="protein sequence ID" value="RCJ42007.1"/>
    <property type="molecule type" value="Genomic_DNA"/>
</dbReference>
<organism evidence="1 2">
    <name type="scientific">Nostoc minutum NIES-26</name>
    <dbReference type="NCBI Taxonomy" id="1844469"/>
    <lineage>
        <taxon>Bacteria</taxon>
        <taxon>Bacillati</taxon>
        <taxon>Cyanobacteriota</taxon>
        <taxon>Cyanophyceae</taxon>
        <taxon>Nostocales</taxon>
        <taxon>Nostocaceae</taxon>
        <taxon>Nostoc</taxon>
    </lineage>
</organism>
<dbReference type="Proteomes" id="UP000252107">
    <property type="component" value="Unassembled WGS sequence"/>
</dbReference>
<evidence type="ECO:0000313" key="2">
    <source>
        <dbReference type="Proteomes" id="UP000252107"/>
    </source>
</evidence>
<dbReference type="AlphaFoldDB" id="A0A367RZI0"/>
<dbReference type="InterPro" id="IPR027417">
    <property type="entry name" value="P-loop_NTPase"/>
</dbReference>
<dbReference type="Gene3D" id="3.40.50.300">
    <property type="entry name" value="P-loop containing nucleotide triphosphate hydrolases"/>
    <property type="match status" value="1"/>
</dbReference>
<name>A0A367RZI0_9NOSO</name>